<dbReference type="eggNOG" id="KOG0068">
    <property type="taxonomic scope" value="Eukaryota"/>
</dbReference>
<reference evidence="9" key="1">
    <citation type="journal article" date="2013" name="Genome Announc.">
        <title>Draft genome sequence of the grapevine dieback fungus Eutypa lata UCR-EL1.</title>
        <authorList>
            <person name="Blanco-Ulate B."/>
            <person name="Rolshausen P.E."/>
            <person name="Cantu D."/>
        </authorList>
    </citation>
    <scope>NUCLEOTIDE SEQUENCE [LARGE SCALE GENOMIC DNA]</scope>
    <source>
        <strain evidence="9">UCR-EL1</strain>
    </source>
</reference>
<comment type="similarity">
    <text evidence="1">Belongs to the D-isomer specific 2-hydroxyacid dehydrogenase family.</text>
</comment>
<dbReference type="PANTHER" id="PTHR42789">
    <property type="entry name" value="D-ISOMER SPECIFIC 2-HYDROXYACID DEHYDROGENASE FAMILY PROTEIN (AFU_ORTHOLOGUE AFUA_6G10090)"/>
    <property type="match status" value="1"/>
</dbReference>
<evidence type="ECO:0000313" key="9">
    <source>
        <dbReference type="Proteomes" id="UP000012174"/>
    </source>
</evidence>
<dbReference type="HOGENOM" id="CLU_413332_0_0_1"/>
<dbReference type="OrthoDB" id="298012at2759"/>
<dbReference type="EMBL" id="KB706454">
    <property type="protein sequence ID" value="EMR67358.1"/>
    <property type="molecule type" value="Genomic_DNA"/>
</dbReference>
<accession>M7SS75</accession>
<dbReference type="SUPFAM" id="SSF52283">
    <property type="entry name" value="Formate/glycerate dehydrogenase catalytic domain-like"/>
    <property type="match status" value="1"/>
</dbReference>
<evidence type="ECO:0000259" key="7">
    <source>
        <dbReference type="Pfam" id="PF05368"/>
    </source>
</evidence>
<dbReference type="GO" id="GO:0016616">
    <property type="term" value="F:oxidoreductase activity, acting on the CH-OH group of donors, NAD or NADP as acceptor"/>
    <property type="evidence" value="ECO:0007669"/>
    <property type="project" value="InterPro"/>
</dbReference>
<dbReference type="AlphaFoldDB" id="M7SS75"/>
<evidence type="ECO:0000256" key="4">
    <source>
        <dbReference type="ARBA" id="ARBA00023027"/>
    </source>
</evidence>
<dbReference type="PROSITE" id="PS00671">
    <property type="entry name" value="D_2_HYDROXYACID_DH_3"/>
    <property type="match status" value="1"/>
</dbReference>
<dbReference type="InterPro" id="IPR045312">
    <property type="entry name" value="PCBER-like"/>
</dbReference>
<dbReference type="Pfam" id="PF05368">
    <property type="entry name" value="NmrA"/>
    <property type="match status" value="1"/>
</dbReference>
<dbReference type="InterPro" id="IPR036291">
    <property type="entry name" value="NAD(P)-bd_dom_sf"/>
</dbReference>
<evidence type="ECO:0000256" key="1">
    <source>
        <dbReference type="ARBA" id="ARBA00005854"/>
    </source>
</evidence>
<dbReference type="Gene3D" id="3.40.50.720">
    <property type="entry name" value="NAD(P)-binding Rossmann-like Domain"/>
    <property type="match status" value="3"/>
</dbReference>
<keyword evidence="4" id="KW-0520">NAD</keyword>
<dbReference type="GO" id="GO:0051287">
    <property type="term" value="F:NAD binding"/>
    <property type="evidence" value="ECO:0007669"/>
    <property type="project" value="InterPro"/>
</dbReference>
<dbReference type="InterPro" id="IPR006139">
    <property type="entry name" value="D-isomer_2_OHA_DH_cat_dom"/>
</dbReference>
<evidence type="ECO:0000256" key="2">
    <source>
        <dbReference type="ARBA" id="ARBA00022857"/>
    </source>
</evidence>
<dbReference type="InterPro" id="IPR050857">
    <property type="entry name" value="D-2-hydroxyacid_DH"/>
</dbReference>
<gene>
    <name evidence="8" type="ORF">UCREL1_5640</name>
</gene>
<dbReference type="InterPro" id="IPR008030">
    <property type="entry name" value="NmrA-like"/>
</dbReference>
<dbReference type="Pfam" id="PF00389">
    <property type="entry name" value="2-Hacid_dh"/>
    <property type="match status" value="1"/>
</dbReference>
<sequence length="664" mass="71654">MSSIKNVAIAGASGSLGSVIFAKLVDSGNFNVRVLRHTGSSSKFPAGTDVVDVDFDSIDSVKSALANQDAVISTISSVALHTQKTLIDGAIAAGVKRILPSDFGSNLDNPLARKLPVYTQKVEAQEYAKEKAKTTGLSYTFVYNSAFLDWGLKHSFVLNVSEHKASLIDGGDLPFSATTLSSVADGVIGVLTHPEETKNRTVFIHNVVVTQNKLLALAKKADPTKTWEVVPVKLNDLTAEADSRLAKGLFDMQTFGPYLFRAIFDPTYGGNFTGFTDNALLGVKEFSEEELYEVVNRESAVFIMAQVKIAVLDDYQEVSKPHFEKLRSSGYDVVIFTDTLLPYNHPDTPQDVKDALVQRLEPFAVICSMRERTPFPADLVNRLPNLKLLLTTGSRNASIDVAACHARDIVVAGTPAGGGGGAGPDSTTQHCVAMILGLARNLAHDDATFKAGGWQTTCATGLSGKVFGTVGLGRLGTSVSRIMHLAFGMRVVAWSANLTQEKADEMAQGAGLPVEDGNGVKTFRAVGREELFASADVVSVQIVLSVRSRGLVDKEDLGRMKKSALFVNTSRGPIVVEEALLDAANRGLIRGVALDVFEIEPLPLSSEWRSTKWGQGGRSHVLLTPHMGYVEEETLADWYKLQIENILRWKKGEALATVFKDSGY</sequence>
<dbReference type="Proteomes" id="UP000012174">
    <property type="component" value="Unassembled WGS sequence"/>
</dbReference>
<keyword evidence="2" id="KW-0521">NADP</keyword>
<dbReference type="STRING" id="1287681.M7SS75"/>
<name>M7SS75_EUTLA</name>
<evidence type="ECO:0000259" key="5">
    <source>
        <dbReference type="Pfam" id="PF00389"/>
    </source>
</evidence>
<evidence type="ECO:0000259" key="6">
    <source>
        <dbReference type="Pfam" id="PF02826"/>
    </source>
</evidence>
<feature type="domain" description="NmrA-like" evidence="7">
    <location>
        <begin position="5"/>
        <end position="221"/>
    </location>
</feature>
<keyword evidence="9" id="KW-1185">Reference proteome</keyword>
<dbReference type="Pfam" id="PF02826">
    <property type="entry name" value="2-Hacid_dh_C"/>
    <property type="match status" value="1"/>
</dbReference>
<dbReference type="InterPro" id="IPR029753">
    <property type="entry name" value="D-isomer_DH_CS"/>
</dbReference>
<feature type="domain" description="D-isomer specific 2-hydroxyacid dehydrogenase NAD-binding" evidence="6">
    <location>
        <begin position="432"/>
        <end position="628"/>
    </location>
</feature>
<dbReference type="CDD" id="cd05259">
    <property type="entry name" value="PCBER_SDR_a"/>
    <property type="match status" value="1"/>
</dbReference>
<organism evidence="8 9">
    <name type="scientific">Eutypa lata (strain UCR-EL1)</name>
    <name type="common">Grapevine dieback disease fungus</name>
    <name type="synonym">Eutypa armeniacae</name>
    <dbReference type="NCBI Taxonomy" id="1287681"/>
    <lineage>
        <taxon>Eukaryota</taxon>
        <taxon>Fungi</taxon>
        <taxon>Dikarya</taxon>
        <taxon>Ascomycota</taxon>
        <taxon>Pezizomycotina</taxon>
        <taxon>Sordariomycetes</taxon>
        <taxon>Xylariomycetidae</taxon>
        <taxon>Xylariales</taxon>
        <taxon>Diatrypaceae</taxon>
        <taxon>Eutypa</taxon>
    </lineage>
</organism>
<keyword evidence="3" id="KW-0560">Oxidoreductase</keyword>
<protein>
    <submittedName>
        <fullName evidence="8">Putative glyoxylate reductase protein</fullName>
    </submittedName>
</protein>
<dbReference type="SUPFAM" id="SSF51735">
    <property type="entry name" value="NAD(P)-binding Rossmann-fold domains"/>
    <property type="match status" value="2"/>
</dbReference>
<dbReference type="InterPro" id="IPR006140">
    <property type="entry name" value="D-isomer_DH_NAD-bd"/>
</dbReference>
<proteinExistence type="inferred from homology"/>
<evidence type="ECO:0000313" key="8">
    <source>
        <dbReference type="EMBL" id="EMR67358.1"/>
    </source>
</evidence>
<feature type="domain" description="D-isomer specific 2-hydroxyacid dehydrogenase catalytic" evidence="5">
    <location>
        <begin position="309"/>
        <end position="658"/>
    </location>
</feature>
<dbReference type="CDD" id="cd12169">
    <property type="entry name" value="PGDH_like_1"/>
    <property type="match status" value="1"/>
</dbReference>
<dbReference type="Gene3D" id="3.90.25.10">
    <property type="entry name" value="UDP-galactose 4-epimerase, domain 1"/>
    <property type="match status" value="1"/>
</dbReference>
<evidence type="ECO:0000256" key="3">
    <source>
        <dbReference type="ARBA" id="ARBA00023002"/>
    </source>
</evidence>
<dbReference type="PANTHER" id="PTHR42789:SF1">
    <property type="entry name" value="D-ISOMER SPECIFIC 2-HYDROXYACID DEHYDROGENASE FAMILY PROTEIN (AFU_ORTHOLOGUE AFUA_6G10090)"/>
    <property type="match status" value="1"/>
</dbReference>
<dbReference type="KEGG" id="ela:UCREL1_5640"/>